<evidence type="ECO:0000256" key="1">
    <source>
        <dbReference type="ARBA" id="ARBA00012417"/>
    </source>
</evidence>
<evidence type="ECO:0000256" key="5">
    <source>
        <dbReference type="ARBA" id="ARBA00022705"/>
    </source>
</evidence>
<dbReference type="EMBL" id="BAABKN010000022">
    <property type="protein sequence ID" value="GAA4746393.1"/>
    <property type="molecule type" value="Genomic_DNA"/>
</dbReference>
<sequence>MSVWDQLVGQRKAVEALQAAASGHGMSHSFLFTGPPGSGRSNAAIAFAAALQCERGRDSGPADGKEPPGCGTCHSCHTVLAGSHADVSVIRTERLSIGINEVRDLVRRSALSPVGPRWQIVIIEDADRLTEGACNALLKAIEEPAPRTVWMLCTPTVEDVLPTIRSRCRLITLTTPTADAVADFLRRTEGVNEALASYAARASQGHIGRARALARDEDTRNRRREVVAIPAQLVSLGACMSRASALNEVAKQEAEAITTELDARDKADLDSAYGVVERGRRPREYAPALRDLEKDQKTRAKRRHLDVVDRGLMDLVSVYRDAIAVSAGASGALVNEEIRGDVERLARTGSPEVQLRRIAAIFEAREQMLEFNVQPALALESMMLALVAPEVRTG</sequence>
<dbReference type="PANTHER" id="PTHR11669">
    <property type="entry name" value="REPLICATION FACTOR C / DNA POLYMERASE III GAMMA-TAU SUBUNIT"/>
    <property type="match status" value="1"/>
</dbReference>
<gene>
    <name evidence="9" type="ORF">GCM10023350_33890</name>
</gene>
<dbReference type="Pfam" id="PF09115">
    <property type="entry name" value="DNApol3-delta_C"/>
    <property type="match status" value="1"/>
</dbReference>
<evidence type="ECO:0000256" key="4">
    <source>
        <dbReference type="ARBA" id="ARBA00022695"/>
    </source>
</evidence>
<keyword evidence="5" id="KW-0235">DNA replication</keyword>
<dbReference type="InterPro" id="IPR015199">
    <property type="entry name" value="DNA_pol_III_delta_C"/>
</dbReference>
<name>A0ABP8Z4Q0_9ACTN</name>
<reference evidence="10" key="1">
    <citation type="journal article" date="2019" name="Int. J. Syst. Evol. Microbiol.">
        <title>The Global Catalogue of Microorganisms (GCM) 10K type strain sequencing project: providing services to taxonomists for standard genome sequencing and annotation.</title>
        <authorList>
            <consortium name="The Broad Institute Genomics Platform"/>
            <consortium name="The Broad Institute Genome Sequencing Center for Infectious Disease"/>
            <person name="Wu L."/>
            <person name="Ma J."/>
        </authorList>
    </citation>
    <scope>NUCLEOTIDE SEQUENCE [LARGE SCALE GENOMIC DNA]</scope>
    <source>
        <strain evidence="10">JCM 18532</strain>
    </source>
</reference>
<dbReference type="Gene3D" id="3.40.50.300">
    <property type="entry name" value="P-loop containing nucleotide triphosphate hydrolases"/>
    <property type="match status" value="1"/>
</dbReference>
<evidence type="ECO:0000256" key="7">
    <source>
        <dbReference type="ARBA" id="ARBA00049244"/>
    </source>
</evidence>
<keyword evidence="6" id="KW-0239">DNA-directed DNA polymerase</keyword>
<accession>A0ABP8Z4Q0</accession>
<keyword evidence="3" id="KW-0808">Transferase</keyword>
<dbReference type="SUPFAM" id="SSF52540">
    <property type="entry name" value="P-loop containing nucleoside triphosphate hydrolases"/>
    <property type="match status" value="1"/>
</dbReference>
<dbReference type="RefSeq" id="WP_345528065.1">
    <property type="nucleotide sequence ID" value="NZ_BAABKN010000022.1"/>
</dbReference>
<organism evidence="9 10">
    <name type="scientific">Nocardioides endophyticus</name>
    <dbReference type="NCBI Taxonomy" id="1353775"/>
    <lineage>
        <taxon>Bacteria</taxon>
        <taxon>Bacillati</taxon>
        <taxon>Actinomycetota</taxon>
        <taxon>Actinomycetes</taxon>
        <taxon>Propionibacteriales</taxon>
        <taxon>Nocardioidaceae</taxon>
        <taxon>Nocardioides</taxon>
    </lineage>
</organism>
<dbReference type="InterPro" id="IPR027417">
    <property type="entry name" value="P-loop_NTPase"/>
</dbReference>
<evidence type="ECO:0000313" key="10">
    <source>
        <dbReference type="Proteomes" id="UP001499882"/>
    </source>
</evidence>
<evidence type="ECO:0000256" key="2">
    <source>
        <dbReference type="ARBA" id="ARBA00014363"/>
    </source>
</evidence>
<comment type="catalytic activity">
    <reaction evidence="7">
        <text>DNA(n) + a 2'-deoxyribonucleoside 5'-triphosphate = DNA(n+1) + diphosphate</text>
        <dbReference type="Rhea" id="RHEA:22508"/>
        <dbReference type="Rhea" id="RHEA-COMP:17339"/>
        <dbReference type="Rhea" id="RHEA-COMP:17340"/>
        <dbReference type="ChEBI" id="CHEBI:33019"/>
        <dbReference type="ChEBI" id="CHEBI:61560"/>
        <dbReference type="ChEBI" id="CHEBI:173112"/>
        <dbReference type="EC" id="2.7.7.7"/>
    </reaction>
</comment>
<dbReference type="PANTHER" id="PTHR11669:SF8">
    <property type="entry name" value="DNA POLYMERASE III SUBUNIT DELTA"/>
    <property type="match status" value="1"/>
</dbReference>
<dbReference type="InterPro" id="IPR050238">
    <property type="entry name" value="DNA_Rep/Repair_Clamp_Loader"/>
</dbReference>
<evidence type="ECO:0000313" key="9">
    <source>
        <dbReference type="EMBL" id="GAA4746393.1"/>
    </source>
</evidence>
<evidence type="ECO:0000256" key="6">
    <source>
        <dbReference type="ARBA" id="ARBA00022932"/>
    </source>
</evidence>
<proteinExistence type="predicted"/>
<keyword evidence="4" id="KW-0548">Nucleotidyltransferase</keyword>
<protein>
    <recommendedName>
        <fullName evidence="2">DNA polymerase III subunit delta'</fullName>
        <ecNumber evidence="1">2.7.7.7</ecNumber>
    </recommendedName>
</protein>
<keyword evidence="10" id="KW-1185">Reference proteome</keyword>
<dbReference type="EC" id="2.7.7.7" evidence="1"/>
<comment type="caution">
    <text evidence="9">The sequence shown here is derived from an EMBL/GenBank/DDBJ whole genome shotgun (WGS) entry which is preliminary data.</text>
</comment>
<evidence type="ECO:0000256" key="3">
    <source>
        <dbReference type="ARBA" id="ARBA00022679"/>
    </source>
</evidence>
<dbReference type="NCBIfam" id="NF005926">
    <property type="entry name" value="PRK07940.1"/>
    <property type="match status" value="1"/>
</dbReference>
<dbReference type="InterPro" id="IPR004622">
    <property type="entry name" value="DNA_pol_HolB"/>
</dbReference>
<dbReference type="Proteomes" id="UP001499882">
    <property type="component" value="Unassembled WGS sequence"/>
</dbReference>
<dbReference type="Pfam" id="PF13177">
    <property type="entry name" value="DNA_pol3_delta2"/>
    <property type="match status" value="1"/>
</dbReference>
<evidence type="ECO:0000259" key="8">
    <source>
        <dbReference type="Pfam" id="PF09115"/>
    </source>
</evidence>
<dbReference type="NCBIfam" id="TIGR00678">
    <property type="entry name" value="holB"/>
    <property type="match status" value="1"/>
</dbReference>
<feature type="domain" description="DNA polymerase III delta subunit C-terminal" evidence="8">
    <location>
        <begin position="315"/>
        <end position="386"/>
    </location>
</feature>